<dbReference type="EMBL" id="GL871007">
    <property type="protein sequence ID" value="EGC37130.1"/>
    <property type="molecule type" value="Genomic_DNA"/>
</dbReference>
<dbReference type="FunFam" id="3.40.50.720:FF:000121">
    <property type="entry name" value="Prostaglandin reductase 2"/>
    <property type="match status" value="1"/>
</dbReference>
<reference evidence="4" key="1">
    <citation type="journal article" date="2011" name="Genome Biol.">
        <title>Comparative genomics of the social amoebae Dictyostelium discoideum and Dictyostelium purpureum.</title>
        <authorList>
            <consortium name="US DOE Joint Genome Institute (JGI-PGF)"/>
            <person name="Sucgang R."/>
            <person name="Kuo A."/>
            <person name="Tian X."/>
            <person name="Salerno W."/>
            <person name="Parikh A."/>
            <person name="Feasley C.L."/>
            <person name="Dalin E."/>
            <person name="Tu H."/>
            <person name="Huang E."/>
            <person name="Barry K."/>
            <person name="Lindquist E."/>
            <person name="Shapiro H."/>
            <person name="Bruce D."/>
            <person name="Schmutz J."/>
            <person name="Salamov A."/>
            <person name="Fey P."/>
            <person name="Gaudet P."/>
            <person name="Anjard C."/>
            <person name="Babu M.M."/>
            <person name="Basu S."/>
            <person name="Bushmanova Y."/>
            <person name="van der Wel H."/>
            <person name="Katoh-Kurasawa M."/>
            <person name="Dinh C."/>
            <person name="Coutinho P.M."/>
            <person name="Saito T."/>
            <person name="Elias M."/>
            <person name="Schaap P."/>
            <person name="Kay R.R."/>
            <person name="Henrissat B."/>
            <person name="Eichinger L."/>
            <person name="Rivero F."/>
            <person name="Putnam N.H."/>
            <person name="West C.M."/>
            <person name="Loomis W.F."/>
            <person name="Chisholm R.L."/>
            <person name="Shaulsky G."/>
            <person name="Strassmann J.E."/>
            <person name="Queller D.C."/>
            <person name="Kuspa A."/>
            <person name="Grigoriev I.V."/>
        </authorList>
    </citation>
    <scope>NUCLEOTIDE SEQUENCE [LARGE SCALE GENOMIC DNA]</scope>
    <source>
        <strain evidence="4">QSDP1</strain>
    </source>
</reference>
<dbReference type="Proteomes" id="UP000001064">
    <property type="component" value="Unassembled WGS sequence"/>
</dbReference>
<dbReference type="GeneID" id="10503749"/>
<dbReference type="KEGG" id="dpp:DICPUDRAFT_54199"/>
<dbReference type="AlphaFoldDB" id="F0ZG02"/>
<protein>
    <recommendedName>
        <fullName evidence="2">Enoyl reductase (ER) domain-containing protein</fullName>
    </recommendedName>
</protein>
<keyword evidence="4" id="KW-1185">Reference proteome</keyword>
<dbReference type="SUPFAM" id="SSF50129">
    <property type="entry name" value="GroES-like"/>
    <property type="match status" value="1"/>
</dbReference>
<proteinExistence type="predicted"/>
<dbReference type="CDD" id="cd05288">
    <property type="entry name" value="PGDH"/>
    <property type="match status" value="1"/>
</dbReference>
<dbReference type="Pfam" id="PF16884">
    <property type="entry name" value="ADH_N_2"/>
    <property type="match status" value="1"/>
</dbReference>
<accession>F0ZG02</accession>
<dbReference type="PANTHER" id="PTHR43205:SF2">
    <property type="entry name" value="ZINC-CONTAINING ALCOHOL DEHYDROGENASE"/>
    <property type="match status" value="1"/>
</dbReference>
<dbReference type="InterPro" id="IPR013149">
    <property type="entry name" value="ADH-like_C"/>
</dbReference>
<dbReference type="InterPro" id="IPR020843">
    <property type="entry name" value="ER"/>
</dbReference>
<name>F0ZG02_DICPU</name>
<organism evidence="3 4">
    <name type="scientific">Dictyostelium purpureum</name>
    <name type="common">Slime mold</name>
    <dbReference type="NCBI Taxonomy" id="5786"/>
    <lineage>
        <taxon>Eukaryota</taxon>
        <taxon>Amoebozoa</taxon>
        <taxon>Evosea</taxon>
        <taxon>Eumycetozoa</taxon>
        <taxon>Dictyostelia</taxon>
        <taxon>Dictyosteliales</taxon>
        <taxon>Dictyosteliaceae</taxon>
        <taxon>Dictyostelium</taxon>
    </lineage>
</organism>
<dbReference type="OMA" id="YPIKNIH"/>
<dbReference type="FunCoup" id="F0ZG02">
    <property type="interactions" value="18"/>
</dbReference>
<dbReference type="GO" id="GO:0016628">
    <property type="term" value="F:oxidoreductase activity, acting on the CH-CH group of donors, NAD or NADP as acceptor"/>
    <property type="evidence" value="ECO:0007669"/>
    <property type="project" value="InterPro"/>
</dbReference>
<dbReference type="InterPro" id="IPR045010">
    <property type="entry name" value="MDR_fam"/>
</dbReference>
<evidence type="ECO:0000259" key="2">
    <source>
        <dbReference type="SMART" id="SM00829"/>
    </source>
</evidence>
<sequence>MVKQILLKEYVSYGAPTTNNFTFSDFELDESKLEENQILVSLVLVSVDPYLRGRMSLAKSYAESYKLNEPMISFSVAKVLKSNNAKFAVGDYVVDGFPWQEKSIVTPSPFANKVDPKIPLETYLSALGLTGLTAYHGLNEIGKPKEGETLVVSAGSGATGSIVGQIGKIKGSRVVGIAGSDEKVKFMVEELGFDAGVNYKSPNYKEELAAACPKGVDVYFENVGGDVSEAVWPLLNFKSRTVVCGVISQYNRTTPDIGPRTIELYILKTSSLMQGFIVSNYFSNNPAAIKDLSQWFAEGKLKDKHTINSGFDQIVPSFLSLFEGTNTGKMIVRVSNN</sequence>
<evidence type="ECO:0000313" key="3">
    <source>
        <dbReference type="EMBL" id="EGC37130.1"/>
    </source>
</evidence>
<dbReference type="InterPro" id="IPR041694">
    <property type="entry name" value="ADH_N_2"/>
</dbReference>
<evidence type="ECO:0000256" key="1">
    <source>
        <dbReference type="ARBA" id="ARBA00023002"/>
    </source>
</evidence>
<dbReference type="VEuPathDB" id="AmoebaDB:DICPUDRAFT_54199"/>
<dbReference type="Gene3D" id="3.40.50.720">
    <property type="entry name" value="NAD(P)-binding Rossmann-like Domain"/>
    <property type="match status" value="1"/>
</dbReference>
<dbReference type="RefSeq" id="XP_003286333.1">
    <property type="nucleotide sequence ID" value="XM_003286285.1"/>
</dbReference>
<keyword evidence="1" id="KW-0560">Oxidoreductase</keyword>
<dbReference type="eggNOG" id="KOG1196">
    <property type="taxonomic scope" value="Eukaryota"/>
</dbReference>
<evidence type="ECO:0000313" key="4">
    <source>
        <dbReference type="Proteomes" id="UP000001064"/>
    </source>
</evidence>
<feature type="domain" description="Enoyl reductase (ER)" evidence="2">
    <location>
        <begin position="17"/>
        <end position="332"/>
    </location>
</feature>
<dbReference type="Pfam" id="PF00107">
    <property type="entry name" value="ADH_zinc_N"/>
    <property type="match status" value="1"/>
</dbReference>
<dbReference type="OrthoDB" id="809632at2759"/>
<dbReference type="InParanoid" id="F0ZG02"/>
<dbReference type="SMART" id="SM00829">
    <property type="entry name" value="PKS_ER"/>
    <property type="match status" value="1"/>
</dbReference>
<gene>
    <name evidence="3" type="ORF">DICPUDRAFT_54199</name>
</gene>
<dbReference type="PANTHER" id="PTHR43205">
    <property type="entry name" value="PROSTAGLANDIN REDUCTASE"/>
    <property type="match status" value="1"/>
</dbReference>
<dbReference type="InterPro" id="IPR036291">
    <property type="entry name" value="NAD(P)-bd_dom_sf"/>
</dbReference>
<dbReference type="InterPro" id="IPR011032">
    <property type="entry name" value="GroES-like_sf"/>
</dbReference>
<dbReference type="Gene3D" id="3.90.180.10">
    <property type="entry name" value="Medium-chain alcohol dehydrogenases, catalytic domain"/>
    <property type="match status" value="1"/>
</dbReference>
<dbReference type="SUPFAM" id="SSF51735">
    <property type="entry name" value="NAD(P)-binding Rossmann-fold domains"/>
    <property type="match status" value="1"/>
</dbReference>